<dbReference type="InterPro" id="IPR035897">
    <property type="entry name" value="Toll_tir_struct_dom_sf"/>
</dbReference>
<keyword evidence="1" id="KW-0520">NAD</keyword>
<dbReference type="PANTHER" id="PTHR32009">
    <property type="entry name" value="TMV RESISTANCE PROTEIN N-LIKE"/>
    <property type="match status" value="1"/>
</dbReference>
<evidence type="ECO:0000256" key="1">
    <source>
        <dbReference type="ARBA" id="ARBA00023027"/>
    </source>
</evidence>
<dbReference type="SMART" id="SM00255">
    <property type="entry name" value="TIR"/>
    <property type="match status" value="1"/>
</dbReference>
<dbReference type="Pfam" id="PF01582">
    <property type="entry name" value="TIR"/>
    <property type="match status" value="1"/>
</dbReference>
<dbReference type="Proteomes" id="UP001459277">
    <property type="component" value="Unassembled WGS sequence"/>
</dbReference>
<name>A0AAW2D2X6_9ROSI</name>
<dbReference type="FunFam" id="3.40.50.10140:FF:000007">
    <property type="entry name" value="Disease resistance protein (TIR-NBS-LRR class)"/>
    <property type="match status" value="1"/>
</dbReference>
<evidence type="ECO:0000259" key="2">
    <source>
        <dbReference type="PROSITE" id="PS50104"/>
    </source>
</evidence>
<evidence type="ECO:0000313" key="4">
    <source>
        <dbReference type="Proteomes" id="UP001459277"/>
    </source>
</evidence>
<protein>
    <recommendedName>
        <fullName evidence="2">TIR domain-containing protein</fullName>
    </recommendedName>
</protein>
<dbReference type="InterPro" id="IPR000157">
    <property type="entry name" value="TIR_dom"/>
</dbReference>
<dbReference type="GO" id="GO:0007165">
    <property type="term" value="P:signal transduction"/>
    <property type="evidence" value="ECO:0007669"/>
    <property type="project" value="InterPro"/>
</dbReference>
<evidence type="ECO:0000313" key="3">
    <source>
        <dbReference type="EMBL" id="KAL0004048.1"/>
    </source>
</evidence>
<dbReference type="AlphaFoldDB" id="A0AAW2D2X6"/>
<dbReference type="SUPFAM" id="SSF52200">
    <property type="entry name" value="Toll/Interleukin receptor TIR domain"/>
    <property type="match status" value="1"/>
</dbReference>
<organism evidence="3 4">
    <name type="scientific">Lithocarpus litseifolius</name>
    <dbReference type="NCBI Taxonomy" id="425828"/>
    <lineage>
        <taxon>Eukaryota</taxon>
        <taxon>Viridiplantae</taxon>
        <taxon>Streptophyta</taxon>
        <taxon>Embryophyta</taxon>
        <taxon>Tracheophyta</taxon>
        <taxon>Spermatophyta</taxon>
        <taxon>Magnoliopsida</taxon>
        <taxon>eudicotyledons</taxon>
        <taxon>Gunneridae</taxon>
        <taxon>Pentapetalae</taxon>
        <taxon>rosids</taxon>
        <taxon>fabids</taxon>
        <taxon>Fagales</taxon>
        <taxon>Fagaceae</taxon>
        <taxon>Lithocarpus</taxon>
    </lineage>
</organism>
<keyword evidence="4" id="KW-1185">Reference proteome</keyword>
<reference evidence="3 4" key="1">
    <citation type="submission" date="2024-01" db="EMBL/GenBank/DDBJ databases">
        <title>A telomere-to-telomere, gap-free genome of sweet tea (Lithocarpus litseifolius).</title>
        <authorList>
            <person name="Zhou J."/>
        </authorList>
    </citation>
    <scope>NUCLEOTIDE SEQUENCE [LARGE SCALE GENOMIC DNA]</scope>
    <source>
        <strain evidence="3">Zhou-2022a</strain>
        <tissue evidence="3">Leaf</tissue>
    </source>
</reference>
<gene>
    <name evidence="3" type="ORF">SO802_011609</name>
</gene>
<dbReference type="PROSITE" id="PS50104">
    <property type="entry name" value="TIR"/>
    <property type="match status" value="1"/>
</dbReference>
<dbReference type="EMBL" id="JAZDWU010000004">
    <property type="protein sequence ID" value="KAL0004048.1"/>
    <property type="molecule type" value="Genomic_DNA"/>
</dbReference>
<proteinExistence type="predicted"/>
<comment type="caution">
    <text evidence="3">The sequence shown here is derived from an EMBL/GenBank/DDBJ whole genome shotgun (WGS) entry which is preliminary data.</text>
</comment>
<sequence length="162" mass="18727">MEGDDAVYNIPSTPGAFRLLWDVFLSFRGEDTRHTFTSNLYTSLHNHGVRVFRNDDGLRRGDEIASSLLEAIEDSAASIVIISPNYASSKWCLEELSKICDCRRLILPVFYRVDPSDVRRQKGPFEEHFRKHEERFGEDKVLEWRKAMETVGGRAGWVFTNR</sequence>
<accession>A0AAW2D2X6</accession>
<feature type="domain" description="TIR" evidence="2">
    <location>
        <begin position="19"/>
        <end position="162"/>
    </location>
</feature>
<dbReference type="Gene3D" id="3.40.50.10140">
    <property type="entry name" value="Toll/interleukin-1 receptor homology (TIR) domain"/>
    <property type="match status" value="1"/>
</dbReference>
<dbReference type="PANTHER" id="PTHR32009:SF115">
    <property type="entry name" value="RPP1-LIKE DISEASE RESISTANCE PROTEIN-RELATED"/>
    <property type="match status" value="1"/>
</dbReference>